<reference evidence="1 3" key="2">
    <citation type="submission" date="2018-11" db="EMBL/GenBank/DDBJ databases">
        <authorList>
            <consortium name="Pathogen Informatics"/>
        </authorList>
    </citation>
    <scope>NUCLEOTIDE SEQUENCE [LARGE SCALE GENOMIC DNA]</scope>
</reference>
<sequence length="156" mass="17759">MADESLSWAFGRRCKSGNQENALIGHRRLSESNLNGPLCENTILSLKSMGNACSRDRRWQSEADTVNPYPEVEANAIDDELSEGVLTKIWSVRGFGQAWHWLHEKRKVESMPLNAYLTYITLPWSAILDDLLPERPRRSILTFDLNAPDMKNAREG</sequence>
<name>A0A0N4UH13_DRAME</name>
<evidence type="ECO:0000313" key="4">
    <source>
        <dbReference type="WBParaSite" id="DME_0000680701-mRNA-1"/>
    </source>
</evidence>
<evidence type="ECO:0000313" key="2">
    <source>
        <dbReference type="Proteomes" id="UP000038040"/>
    </source>
</evidence>
<keyword evidence="3" id="KW-1185">Reference proteome</keyword>
<gene>
    <name evidence="1" type="ORF">DME_LOCUS1421</name>
</gene>
<dbReference type="EMBL" id="UYYG01000021">
    <property type="protein sequence ID" value="VDN51448.1"/>
    <property type="molecule type" value="Genomic_DNA"/>
</dbReference>
<evidence type="ECO:0000313" key="1">
    <source>
        <dbReference type="EMBL" id="VDN51448.1"/>
    </source>
</evidence>
<dbReference type="WBParaSite" id="DME_0000680701-mRNA-1">
    <property type="protein sequence ID" value="DME_0000680701-mRNA-1"/>
    <property type="gene ID" value="DME_0000680701"/>
</dbReference>
<dbReference type="OrthoDB" id="1906921at2759"/>
<accession>A0A0N4UH13</accession>
<evidence type="ECO:0000313" key="3">
    <source>
        <dbReference type="Proteomes" id="UP000274756"/>
    </source>
</evidence>
<dbReference type="Proteomes" id="UP000038040">
    <property type="component" value="Unplaced"/>
</dbReference>
<dbReference type="AlphaFoldDB" id="A0A0N4UH13"/>
<proteinExistence type="predicted"/>
<protein>
    <submittedName>
        <fullName evidence="1 4">Uncharacterized protein</fullName>
    </submittedName>
</protein>
<organism evidence="2 4">
    <name type="scientific">Dracunculus medinensis</name>
    <name type="common">Guinea worm</name>
    <dbReference type="NCBI Taxonomy" id="318479"/>
    <lineage>
        <taxon>Eukaryota</taxon>
        <taxon>Metazoa</taxon>
        <taxon>Ecdysozoa</taxon>
        <taxon>Nematoda</taxon>
        <taxon>Chromadorea</taxon>
        <taxon>Rhabditida</taxon>
        <taxon>Spirurina</taxon>
        <taxon>Dracunculoidea</taxon>
        <taxon>Dracunculidae</taxon>
        <taxon>Dracunculus</taxon>
    </lineage>
</organism>
<dbReference type="STRING" id="318479.A0A0N4UH13"/>
<reference evidence="4" key="1">
    <citation type="submission" date="2017-02" db="UniProtKB">
        <authorList>
            <consortium name="WormBaseParasite"/>
        </authorList>
    </citation>
    <scope>IDENTIFICATION</scope>
</reference>
<dbReference type="Proteomes" id="UP000274756">
    <property type="component" value="Unassembled WGS sequence"/>
</dbReference>